<dbReference type="AlphaFoldDB" id="A0A251SYN4"/>
<name>A0A251SYN4_HELAN</name>
<keyword evidence="3" id="KW-1185">Reference proteome</keyword>
<dbReference type="EMBL" id="CM007901">
    <property type="protein sequence ID" value="OTG03689.1"/>
    <property type="molecule type" value="Genomic_DNA"/>
</dbReference>
<dbReference type="Proteomes" id="UP000215914">
    <property type="component" value="Chromosome 12"/>
</dbReference>
<dbReference type="InParanoid" id="A0A251SYN4"/>
<protein>
    <submittedName>
        <fullName evidence="2">Uncharacterized protein</fullName>
    </submittedName>
</protein>
<proteinExistence type="predicted"/>
<dbReference type="EMBL" id="MNCJ02000327">
    <property type="protein sequence ID" value="KAF5776128.1"/>
    <property type="molecule type" value="Genomic_DNA"/>
</dbReference>
<evidence type="ECO:0000313" key="1">
    <source>
        <dbReference type="EMBL" id="KAF5776128.1"/>
    </source>
</evidence>
<reference evidence="1" key="3">
    <citation type="submission" date="2020-06" db="EMBL/GenBank/DDBJ databases">
        <title>Helianthus annuus Genome sequencing and assembly Release 2.</title>
        <authorList>
            <person name="Gouzy J."/>
            <person name="Langlade N."/>
            <person name="Munos S."/>
        </authorList>
    </citation>
    <scope>NUCLEOTIDE SEQUENCE</scope>
    <source>
        <tissue evidence="1">Leaves</tissue>
    </source>
</reference>
<sequence>MFLYTRSIDCNSQPNTRPKDCSSHLSTSWKLGAHQFQMKLKKQKNNLWFETVVDLCPLNLLILLKTLKKYT</sequence>
<evidence type="ECO:0000313" key="3">
    <source>
        <dbReference type="Proteomes" id="UP000215914"/>
    </source>
</evidence>
<evidence type="ECO:0000313" key="2">
    <source>
        <dbReference type="EMBL" id="OTG03689.1"/>
    </source>
</evidence>
<dbReference type="Gramene" id="mRNA:HanXRQr2_Chr12g0520811">
    <property type="protein sequence ID" value="mRNA:HanXRQr2_Chr12g0520811"/>
    <property type="gene ID" value="HanXRQr2_Chr12g0520811"/>
</dbReference>
<accession>A0A251SYN4</accession>
<gene>
    <name evidence="2" type="ORF">HannXRQ_Chr12g0354161</name>
    <name evidence="1" type="ORF">HanXRQr2_Chr12g0520811</name>
</gene>
<organism evidence="2 3">
    <name type="scientific">Helianthus annuus</name>
    <name type="common">Common sunflower</name>
    <dbReference type="NCBI Taxonomy" id="4232"/>
    <lineage>
        <taxon>Eukaryota</taxon>
        <taxon>Viridiplantae</taxon>
        <taxon>Streptophyta</taxon>
        <taxon>Embryophyta</taxon>
        <taxon>Tracheophyta</taxon>
        <taxon>Spermatophyta</taxon>
        <taxon>Magnoliopsida</taxon>
        <taxon>eudicotyledons</taxon>
        <taxon>Gunneridae</taxon>
        <taxon>Pentapetalae</taxon>
        <taxon>asterids</taxon>
        <taxon>campanulids</taxon>
        <taxon>Asterales</taxon>
        <taxon>Asteraceae</taxon>
        <taxon>Asteroideae</taxon>
        <taxon>Heliantheae alliance</taxon>
        <taxon>Heliantheae</taxon>
        <taxon>Helianthus</taxon>
    </lineage>
</organism>
<reference evidence="1 3" key="1">
    <citation type="journal article" date="2017" name="Nature">
        <title>The sunflower genome provides insights into oil metabolism, flowering and Asterid evolution.</title>
        <authorList>
            <person name="Badouin H."/>
            <person name="Gouzy J."/>
            <person name="Grassa C.J."/>
            <person name="Murat F."/>
            <person name="Staton S.E."/>
            <person name="Cottret L."/>
            <person name="Lelandais-Briere C."/>
            <person name="Owens G.L."/>
            <person name="Carrere S."/>
            <person name="Mayjonade B."/>
            <person name="Legrand L."/>
            <person name="Gill N."/>
            <person name="Kane N.C."/>
            <person name="Bowers J.E."/>
            <person name="Hubner S."/>
            <person name="Bellec A."/>
            <person name="Berard A."/>
            <person name="Berges H."/>
            <person name="Blanchet N."/>
            <person name="Boniface M.C."/>
            <person name="Brunel D."/>
            <person name="Catrice O."/>
            <person name="Chaidir N."/>
            <person name="Claudel C."/>
            <person name="Donnadieu C."/>
            <person name="Faraut T."/>
            <person name="Fievet G."/>
            <person name="Helmstetter N."/>
            <person name="King M."/>
            <person name="Knapp S.J."/>
            <person name="Lai Z."/>
            <person name="Le Paslier M.C."/>
            <person name="Lippi Y."/>
            <person name="Lorenzon L."/>
            <person name="Mandel J.R."/>
            <person name="Marage G."/>
            <person name="Marchand G."/>
            <person name="Marquand E."/>
            <person name="Bret-Mestries E."/>
            <person name="Morien E."/>
            <person name="Nambeesan S."/>
            <person name="Nguyen T."/>
            <person name="Pegot-Espagnet P."/>
            <person name="Pouilly N."/>
            <person name="Raftis F."/>
            <person name="Sallet E."/>
            <person name="Schiex T."/>
            <person name="Thomas J."/>
            <person name="Vandecasteele C."/>
            <person name="Vares D."/>
            <person name="Vear F."/>
            <person name="Vautrin S."/>
            <person name="Crespi M."/>
            <person name="Mangin B."/>
            <person name="Burke J.M."/>
            <person name="Salse J."/>
            <person name="Munos S."/>
            <person name="Vincourt P."/>
            <person name="Rieseberg L.H."/>
            <person name="Langlade N.B."/>
        </authorList>
    </citation>
    <scope>NUCLEOTIDE SEQUENCE [LARGE SCALE GENOMIC DNA]</scope>
    <source>
        <strain evidence="3">cv. SF193</strain>
        <tissue evidence="1">Leaves</tissue>
    </source>
</reference>
<reference evidence="2" key="2">
    <citation type="submission" date="2017-02" db="EMBL/GenBank/DDBJ databases">
        <title>Sunflower complete genome.</title>
        <authorList>
            <person name="Langlade N."/>
            <person name="Munos S."/>
        </authorList>
    </citation>
    <scope>NUCLEOTIDE SEQUENCE [LARGE SCALE GENOMIC DNA]</scope>
    <source>
        <tissue evidence="2">Leaves</tissue>
    </source>
</reference>